<dbReference type="STRING" id="766136.BHF68_00535"/>
<gene>
    <name evidence="1" type="ORF">BHF68_00535</name>
</gene>
<accession>A0A1E5G514</accession>
<evidence type="ECO:0000313" key="1">
    <source>
        <dbReference type="EMBL" id="OEF98209.1"/>
    </source>
</evidence>
<protein>
    <submittedName>
        <fullName evidence="1">Uncharacterized protein</fullName>
    </submittedName>
</protein>
<dbReference type="Proteomes" id="UP000094296">
    <property type="component" value="Unassembled WGS sequence"/>
</dbReference>
<proteinExistence type="predicted"/>
<reference evidence="1 2" key="1">
    <citation type="submission" date="2016-09" db="EMBL/GenBank/DDBJ databases">
        <title>Draft genome sequence for the type strain of Desulfuribacillus alkaliarsenatis AHT28, an obligately anaerobic, sulfidogenic bacterium isolated from Russian soda lake sediments.</title>
        <authorList>
            <person name="Abin C.A."/>
            <person name="Hollibaugh J.T."/>
        </authorList>
    </citation>
    <scope>NUCLEOTIDE SEQUENCE [LARGE SCALE GENOMIC DNA]</scope>
    <source>
        <strain evidence="1 2">AHT28</strain>
    </source>
</reference>
<comment type="caution">
    <text evidence="1">The sequence shown here is derived from an EMBL/GenBank/DDBJ whole genome shotgun (WGS) entry which is preliminary data.</text>
</comment>
<name>A0A1E5G514_9FIRM</name>
<organism evidence="1 2">
    <name type="scientific">Desulfuribacillus alkaliarsenatis</name>
    <dbReference type="NCBI Taxonomy" id="766136"/>
    <lineage>
        <taxon>Bacteria</taxon>
        <taxon>Bacillati</taxon>
        <taxon>Bacillota</taxon>
        <taxon>Desulfuribacillia</taxon>
        <taxon>Desulfuribacillales</taxon>
        <taxon>Desulfuribacillaceae</taxon>
        <taxon>Desulfuribacillus</taxon>
    </lineage>
</organism>
<dbReference type="AlphaFoldDB" id="A0A1E5G514"/>
<keyword evidence="2" id="KW-1185">Reference proteome</keyword>
<sequence>MEVITLNKVSWFKDLLHDRMYQQRFFNDWMLLMTNPEARQTFAQMRDDEMRFIILLQQKIDTMTRPKEAVTISPFK</sequence>
<evidence type="ECO:0000313" key="2">
    <source>
        <dbReference type="Proteomes" id="UP000094296"/>
    </source>
</evidence>
<dbReference type="EMBL" id="MIJE01000001">
    <property type="protein sequence ID" value="OEF98209.1"/>
    <property type="molecule type" value="Genomic_DNA"/>
</dbReference>